<dbReference type="Gene3D" id="1.10.1220.10">
    <property type="entry name" value="Met repressor-like"/>
    <property type="match status" value="1"/>
</dbReference>
<protein>
    <submittedName>
        <fullName evidence="3">RelB antitoxin</fullName>
    </submittedName>
</protein>
<evidence type="ECO:0000256" key="2">
    <source>
        <dbReference type="ARBA" id="ARBA00022649"/>
    </source>
</evidence>
<sequence>MRCNIPYNNIENKNYTIIESWVKLMANVSIRMDDALKKQAEELFNDLGMNLTTAFTIFVKQAIREKGIPFEITKETPNSETLSALREVEEMKKNPSLGKSYTDVDKMMEDLLS</sequence>
<dbReference type="InterPro" id="IPR013321">
    <property type="entry name" value="Arc_rbn_hlx_hlx"/>
</dbReference>
<dbReference type="NCBIfam" id="TIGR02384">
    <property type="entry name" value="RelB_DinJ"/>
    <property type="match status" value="1"/>
</dbReference>
<evidence type="ECO:0000313" key="3">
    <source>
        <dbReference type="EMBL" id="VUX09745.1"/>
    </source>
</evidence>
<dbReference type="Proteomes" id="UP000358366">
    <property type="component" value="Unassembled WGS sequence"/>
</dbReference>
<dbReference type="PANTHER" id="PTHR38781:SF1">
    <property type="entry name" value="ANTITOXIN DINJ-RELATED"/>
    <property type="match status" value="1"/>
</dbReference>
<dbReference type="AlphaFoldDB" id="A0A564TR95"/>
<keyword evidence="2" id="KW-1277">Toxin-antitoxin system</keyword>
<dbReference type="EMBL" id="CABHNI010000032">
    <property type="protein sequence ID" value="VUX09745.1"/>
    <property type="molecule type" value="Genomic_DNA"/>
</dbReference>
<comment type="similarity">
    <text evidence="1">Belongs to the RelB/DinJ antitoxin family.</text>
</comment>
<proteinExistence type="inferred from homology"/>
<dbReference type="GO" id="GO:0006351">
    <property type="term" value="P:DNA-templated transcription"/>
    <property type="evidence" value="ECO:0007669"/>
    <property type="project" value="TreeGrafter"/>
</dbReference>
<dbReference type="GO" id="GO:0006355">
    <property type="term" value="P:regulation of DNA-templated transcription"/>
    <property type="evidence" value="ECO:0007669"/>
    <property type="project" value="InterPro"/>
</dbReference>
<reference evidence="3 4" key="1">
    <citation type="submission" date="2019-07" db="EMBL/GenBank/DDBJ databases">
        <authorList>
            <person name="Hibberd C M."/>
            <person name="Gehrig L. J."/>
            <person name="Chang H.-W."/>
            <person name="Venkatesh S."/>
        </authorList>
    </citation>
    <scope>NUCLEOTIDE SEQUENCE [LARGE SCALE GENOMIC DNA]</scope>
    <source>
        <strain evidence="3">Dorea_formicigenerans_SSTS_Bg7063</strain>
    </source>
</reference>
<dbReference type="Pfam" id="PF04221">
    <property type="entry name" value="RelB"/>
    <property type="match status" value="1"/>
</dbReference>
<gene>
    <name evidence="3" type="ORF">DFSSTS7063_01731</name>
</gene>
<dbReference type="PANTHER" id="PTHR38781">
    <property type="entry name" value="ANTITOXIN DINJ-RELATED"/>
    <property type="match status" value="1"/>
</dbReference>
<dbReference type="InterPro" id="IPR007337">
    <property type="entry name" value="RelB/DinJ"/>
</dbReference>
<name>A0A564TR95_9FIRM</name>
<evidence type="ECO:0000313" key="4">
    <source>
        <dbReference type="Proteomes" id="UP000358366"/>
    </source>
</evidence>
<accession>A0A564TR95</accession>
<evidence type="ECO:0000256" key="1">
    <source>
        <dbReference type="ARBA" id="ARBA00010562"/>
    </source>
</evidence>
<organism evidence="3 4">
    <name type="scientific">Dorea formicigenerans</name>
    <dbReference type="NCBI Taxonomy" id="39486"/>
    <lineage>
        <taxon>Bacteria</taxon>
        <taxon>Bacillati</taxon>
        <taxon>Bacillota</taxon>
        <taxon>Clostridia</taxon>
        <taxon>Lachnospirales</taxon>
        <taxon>Lachnospiraceae</taxon>
        <taxon>Dorea</taxon>
    </lineage>
</organism>